<reference evidence="3" key="1">
    <citation type="submission" date="2022-10" db="EMBL/GenBank/DDBJ databases">
        <title>Genome assembly of Pristionchus species.</title>
        <authorList>
            <person name="Yoshida K."/>
            <person name="Sommer R.J."/>
        </authorList>
    </citation>
    <scope>NUCLEOTIDE SEQUENCE [LARGE SCALE GENOMIC DNA]</scope>
    <source>
        <strain evidence="3">RS5460</strain>
    </source>
</reference>
<evidence type="ECO:0000256" key="1">
    <source>
        <dbReference type="SAM" id="Phobius"/>
    </source>
</evidence>
<keyword evidence="1" id="KW-1133">Transmembrane helix</keyword>
<protein>
    <submittedName>
        <fullName evidence="2">Uncharacterized protein</fullName>
    </submittedName>
</protein>
<feature type="transmembrane region" description="Helical" evidence="1">
    <location>
        <begin position="70"/>
        <end position="90"/>
    </location>
</feature>
<dbReference type="Proteomes" id="UP001328107">
    <property type="component" value="Unassembled WGS sequence"/>
</dbReference>
<proteinExistence type="predicted"/>
<accession>A0AAN5CDQ8</accession>
<gene>
    <name evidence="2" type="ORF">PMAYCL1PPCAC_09992</name>
</gene>
<feature type="non-terminal residue" evidence="2">
    <location>
        <position position="123"/>
    </location>
</feature>
<dbReference type="AlphaFoldDB" id="A0AAN5CDQ8"/>
<keyword evidence="1" id="KW-0472">Membrane</keyword>
<feature type="transmembrane region" description="Helical" evidence="1">
    <location>
        <begin position="43"/>
        <end position="64"/>
    </location>
</feature>
<organism evidence="2 3">
    <name type="scientific">Pristionchus mayeri</name>
    <dbReference type="NCBI Taxonomy" id="1317129"/>
    <lineage>
        <taxon>Eukaryota</taxon>
        <taxon>Metazoa</taxon>
        <taxon>Ecdysozoa</taxon>
        <taxon>Nematoda</taxon>
        <taxon>Chromadorea</taxon>
        <taxon>Rhabditida</taxon>
        <taxon>Rhabditina</taxon>
        <taxon>Diplogasteromorpha</taxon>
        <taxon>Diplogasteroidea</taxon>
        <taxon>Neodiplogasteridae</taxon>
        <taxon>Pristionchus</taxon>
    </lineage>
</organism>
<sequence length="123" mass="13330">VWAALTGFASERCVLISSAMLLVLLLLVVFLTAVVYVREGENILLLTYSTFVLILPACISLLFSCFFAHIIRPCQAVALSLAIPLILLCIKQTDRMHVLLATILVFPTILVSNISDGLGGGLR</sequence>
<name>A0AAN5CDQ8_9BILA</name>
<feature type="transmembrane region" description="Helical" evidence="1">
    <location>
        <begin position="97"/>
        <end position="115"/>
    </location>
</feature>
<keyword evidence="3" id="KW-1185">Reference proteome</keyword>
<dbReference type="EMBL" id="BTRK01000003">
    <property type="protein sequence ID" value="GMR39797.1"/>
    <property type="molecule type" value="Genomic_DNA"/>
</dbReference>
<feature type="transmembrane region" description="Helical" evidence="1">
    <location>
        <begin position="14"/>
        <end position="36"/>
    </location>
</feature>
<evidence type="ECO:0000313" key="3">
    <source>
        <dbReference type="Proteomes" id="UP001328107"/>
    </source>
</evidence>
<comment type="caution">
    <text evidence="2">The sequence shown here is derived from an EMBL/GenBank/DDBJ whole genome shotgun (WGS) entry which is preliminary data.</text>
</comment>
<feature type="non-terminal residue" evidence="2">
    <location>
        <position position="1"/>
    </location>
</feature>
<keyword evidence="1" id="KW-0812">Transmembrane</keyword>
<evidence type="ECO:0000313" key="2">
    <source>
        <dbReference type="EMBL" id="GMR39797.1"/>
    </source>
</evidence>